<evidence type="ECO:0000313" key="2">
    <source>
        <dbReference type="EMBL" id="KZO93642.1"/>
    </source>
</evidence>
<name>A0A167JIU6_CALVF</name>
<dbReference type="Proteomes" id="UP000076738">
    <property type="component" value="Unassembled WGS sequence"/>
</dbReference>
<evidence type="ECO:0000256" key="1">
    <source>
        <dbReference type="SAM" id="SignalP"/>
    </source>
</evidence>
<organism evidence="2 3">
    <name type="scientific">Calocera viscosa (strain TUFC12733)</name>
    <dbReference type="NCBI Taxonomy" id="1330018"/>
    <lineage>
        <taxon>Eukaryota</taxon>
        <taxon>Fungi</taxon>
        <taxon>Dikarya</taxon>
        <taxon>Basidiomycota</taxon>
        <taxon>Agaricomycotina</taxon>
        <taxon>Dacrymycetes</taxon>
        <taxon>Dacrymycetales</taxon>
        <taxon>Dacrymycetaceae</taxon>
        <taxon>Calocera</taxon>
    </lineage>
</organism>
<keyword evidence="1" id="KW-0732">Signal</keyword>
<reference evidence="2 3" key="1">
    <citation type="journal article" date="2016" name="Mol. Biol. Evol.">
        <title>Comparative Genomics of Early-Diverging Mushroom-Forming Fungi Provides Insights into the Origins of Lignocellulose Decay Capabilities.</title>
        <authorList>
            <person name="Nagy L.G."/>
            <person name="Riley R."/>
            <person name="Tritt A."/>
            <person name="Adam C."/>
            <person name="Daum C."/>
            <person name="Floudas D."/>
            <person name="Sun H."/>
            <person name="Yadav J.S."/>
            <person name="Pangilinan J."/>
            <person name="Larsson K.H."/>
            <person name="Matsuura K."/>
            <person name="Barry K."/>
            <person name="Labutti K."/>
            <person name="Kuo R."/>
            <person name="Ohm R.A."/>
            <person name="Bhattacharya S.S."/>
            <person name="Shirouzu T."/>
            <person name="Yoshinaga Y."/>
            <person name="Martin F.M."/>
            <person name="Grigoriev I.V."/>
            <person name="Hibbett D.S."/>
        </authorList>
    </citation>
    <scope>NUCLEOTIDE SEQUENCE [LARGE SCALE GENOMIC DNA]</scope>
    <source>
        <strain evidence="2 3">TUFC12733</strain>
    </source>
</reference>
<feature type="chain" id="PRO_5007888853" evidence="1">
    <location>
        <begin position="20"/>
        <end position="401"/>
    </location>
</feature>
<proteinExistence type="predicted"/>
<dbReference type="EMBL" id="KV417300">
    <property type="protein sequence ID" value="KZO93642.1"/>
    <property type="molecule type" value="Genomic_DNA"/>
</dbReference>
<keyword evidence="3" id="KW-1185">Reference proteome</keyword>
<feature type="signal peptide" evidence="1">
    <location>
        <begin position="1"/>
        <end position="19"/>
    </location>
</feature>
<gene>
    <name evidence="2" type="ORF">CALVIDRAFT_556864</name>
</gene>
<accession>A0A167JIU6</accession>
<evidence type="ECO:0000313" key="3">
    <source>
        <dbReference type="Proteomes" id="UP000076738"/>
    </source>
</evidence>
<dbReference type="AlphaFoldDB" id="A0A167JIU6"/>
<protein>
    <submittedName>
        <fullName evidence="2">Uncharacterized protein</fullName>
    </submittedName>
</protein>
<sequence>MAVLVVLVVLVVLTPSTEKNMGNSEQSSSLQYERLVAFLDRIDASFGPLGVMCSATALPFRVIVRARMLGWLVHIWTGMVALLARTGIIEGLTCGTLVGVADGVCCDVGRGTLNSTRERRFIGFAGRLAVVKQCAKPFQDGIQLVQHVTHAHSSIEDLFGLLPEVECMEQAMADGLGLLDVLGFGCGGWKVYRRGIVLLGQFWSGGALLSSSNRLAAKGTRLQQVPRTPPYPSTPLILPHFRAASSACWTCGCCARDWTRASWTNWRRANDVALPLSFLLAIIPARSNTSTLSHAAASLRGIANYTKQKPPPEREKRRVVTRLLQLLATSPGKGCISKKKSGQPNVGLAHELSAAGYTVHMQFPLLLILLVYVGALELSYQCFGKPVATRRNPLRSFSFPA</sequence>